<gene>
    <name evidence="2" type="ORF">ENF32_06240</name>
</gene>
<feature type="compositionally biased region" description="Polar residues" evidence="1">
    <location>
        <begin position="242"/>
        <end position="262"/>
    </location>
</feature>
<accession>A0A7C0Y8T3</accession>
<dbReference type="InterPro" id="IPR012337">
    <property type="entry name" value="RNaseH-like_sf"/>
</dbReference>
<protein>
    <submittedName>
        <fullName evidence="2">Uncharacterized protein</fullName>
    </submittedName>
</protein>
<dbReference type="SUPFAM" id="SSF53098">
    <property type="entry name" value="Ribonuclease H-like"/>
    <property type="match status" value="1"/>
</dbReference>
<evidence type="ECO:0000256" key="1">
    <source>
        <dbReference type="SAM" id="MobiDB-lite"/>
    </source>
</evidence>
<proteinExistence type="predicted"/>
<dbReference type="AlphaFoldDB" id="A0A7C0Y8T3"/>
<comment type="caution">
    <text evidence="2">The sequence shown here is derived from an EMBL/GenBank/DDBJ whole genome shotgun (WGS) entry which is preliminary data.</text>
</comment>
<sequence>MKGWVFDYYPDSRAMVVWLWREKGVVKLRIPFRPYLYVDSSCSRKLFSLLPKLEVPLKVKRGERETLQGERAAFFMVQAFTPGCFQLLSRVLQRKMPPEALYNVDIPLEQLFSYETGLFPLAQVELEVRKGWIQEYGVLDSPLDTRYPLPPLRIMELYPDVPYNPNHGTKAIPLVVECEGERYLLDEDIPEALASFLKRWDPDVIVTRLGTPSYFPGWFSWFSSTGTRTRNLHHPLLGAGPTSPTARPSTRQLTRSSGVGGT</sequence>
<evidence type="ECO:0000313" key="2">
    <source>
        <dbReference type="EMBL" id="HDD53645.1"/>
    </source>
</evidence>
<feature type="region of interest" description="Disordered" evidence="1">
    <location>
        <begin position="232"/>
        <end position="262"/>
    </location>
</feature>
<reference evidence="2" key="1">
    <citation type="journal article" date="2020" name="mSystems">
        <title>Genome- and Community-Level Interaction Insights into Carbon Utilization and Element Cycling Functions of Hydrothermarchaeota in Hydrothermal Sediment.</title>
        <authorList>
            <person name="Zhou Z."/>
            <person name="Liu Y."/>
            <person name="Xu W."/>
            <person name="Pan J."/>
            <person name="Luo Z.H."/>
            <person name="Li M."/>
        </authorList>
    </citation>
    <scope>NUCLEOTIDE SEQUENCE [LARGE SCALE GENOMIC DNA]</scope>
    <source>
        <strain evidence="2">HyVt-115</strain>
    </source>
</reference>
<organism evidence="2">
    <name type="scientific">Thermosulfidibacter takaii</name>
    <dbReference type="NCBI Taxonomy" id="412593"/>
    <lineage>
        <taxon>Bacteria</taxon>
        <taxon>Pseudomonadati</taxon>
        <taxon>Thermosulfidibacterota</taxon>
        <taxon>Thermosulfidibacteria</taxon>
        <taxon>Thermosulfidibacterales</taxon>
        <taxon>Thermosulfidibacteraceae</taxon>
    </lineage>
</organism>
<dbReference type="EMBL" id="DQWS01000233">
    <property type="protein sequence ID" value="HDD53645.1"/>
    <property type="molecule type" value="Genomic_DNA"/>
</dbReference>
<dbReference type="Proteomes" id="UP000885690">
    <property type="component" value="Unassembled WGS sequence"/>
</dbReference>
<name>A0A7C0Y8T3_9BACT</name>